<dbReference type="Proteomes" id="UP000043316">
    <property type="component" value="Unassembled WGS sequence"/>
</dbReference>
<gene>
    <name evidence="1" type="ORF">ERS008476_04165</name>
</gene>
<accession>A0A0H5M262</accession>
<dbReference type="AlphaFoldDB" id="A0A0H5M262"/>
<name>A0A0H5M262_YERIN</name>
<evidence type="ECO:0000313" key="1">
    <source>
        <dbReference type="EMBL" id="CRY57117.1"/>
    </source>
</evidence>
<sequence length="58" mass="6652">MVKILPFWWGKWPLNDSLHLVYGCHNPTTLGVRLIAAFRIYYPADGYPTKSVILPTYG</sequence>
<proteinExistence type="predicted"/>
<protein>
    <submittedName>
        <fullName evidence="1">Uncharacterized protein</fullName>
    </submittedName>
</protein>
<organism evidence="1 2">
    <name type="scientific">Yersinia intermedia</name>
    <dbReference type="NCBI Taxonomy" id="631"/>
    <lineage>
        <taxon>Bacteria</taxon>
        <taxon>Pseudomonadati</taxon>
        <taxon>Pseudomonadota</taxon>
        <taxon>Gammaproteobacteria</taxon>
        <taxon>Enterobacterales</taxon>
        <taxon>Yersiniaceae</taxon>
        <taxon>Yersinia</taxon>
    </lineage>
</organism>
<reference evidence="2" key="1">
    <citation type="submission" date="2015-03" db="EMBL/GenBank/DDBJ databases">
        <authorList>
            <consortium name="Pathogen Informatics"/>
        </authorList>
    </citation>
    <scope>NUCLEOTIDE SEQUENCE [LARGE SCALE GENOMIC DNA]</scope>
    <source>
        <strain evidence="2">R148</strain>
    </source>
</reference>
<evidence type="ECO:0000313" key="2">
    <source>
        <dbReference type="Proteomes" id="UP000043316"/>
    </source>
</evidence>
<dbReference type="EMBL" id="CWJI01000022">
    <property type="protein sequence ID" value="CRY57117.1"/>
    <property type="molecule type" value="Genomic_DNA"/>
</dbReference>